<feature type="compositionally biased region" description="Basic and acidic residues" evidence="1">
    <location>
        <begin position="41"/>
        <end position="61"/>
    </location>
</feature>
<organism evidence="2 3">
    <name type="scientific">Trichoderma ghanense</name>
    <dbReference type="NCBI Taxonomy" id="65468"/>
    <lineage>
        <taxon>Eukaryota</taxon>
        <taxon>Fungi</taxon>
        <taxon>Dikarya</taxon>
        <taxon>Ascomycota</taxon>
        <taxon>Pezizomycotina</taxon>
        <taxon>Sordariomycetes</taxon>
        <taxon>Hypocreomycetidae</taxon>
        <taxon>Hypocreales</taxon>
        <taxon>Hypocreaceae</taxon>
        <taxon>Trichoderma</taxon>
    </lineage>
</organism>
<evidence type="ECO:0000313" key="2">
    <source>
        <dbReference type="EMBL" id="TFB07396.1"/>
    </source>
</evidence>
<dbReference type="RefSeq" id="XP_073563597.1">
    <property type="nucleotide sequence ID" value="XM_073698487.1"/>
</dbReference>
<dbReference type="GeneID" id="300572937"/>
<proteinExistence type="predicted"/>
<protein>
    <submittedName>
        <fullName evidence="2">Uncharacterized protein</fullName>
    </submittedName>
</protein>
<keyword evidence="3" id="KW-1185">Reference proteome</keyword>
<accession>A0ABY2HGY3</accession>
<feature type="region of interest" description="Disordered" evidence="1">
    <location>
        <begin position="1"/>
        <end position="61"/>
    </location>
</feature>
<name>A0ABY2HGY3_9HYPO</name>
<evidence type="ECO:0000256" key="1">
    <source>
        <dbReference type="SAM" id="MobiDB-lite"/>
    </source>
</evidence>
<evidence type="ECO:0000313" key="3">
    <source>
        <dbReference type="Proteomes" id="UP001642720"/>
    </source>
</evidence>
<dbReference type="Proteomes" id="UP001642720">
    <property type="component" value="Unassembled WGS sequence"/>
</dbReference>
<sequence>MTQSNRVGHDGGTLLQGGTSTRSSSKAGMEWKGVGIRWKGMKSEEKEAEEKEEKRVRENKDMDVPELDGVWREQARANHTEYSRRLSAWGFRGTHGPCMVR</sequence>
<gene>
    <name evidence="2" type="ORF">CCMA1212_001047</name>
</gene>
<dbReference type="EMBL" id="PPTA01000001">
    <property type="protein sequence ID" value="TFB07396.1"/>
    <property type="molecule type" value="Genomic_DNA"/>
</dbReference>
<feature type="compositionally biased region" description="Polar residues" evidence="1">
    <location>
        <begin position="16"/>
        <end position="26"/>
    </location>
</feature>
<reference evidence="2 3" key="1">
    <citation type="submission" date="2018-01" db="EMBL/GenBank/DDBJ databases">
        <title>Genome characterization of the sugarcane-associated fungus Trichoderma ghanense CCMA-1212 and their application in lignocelulose bioconversion.</title>
        <authorList>
            <person name="Steindorff A.S."/>
            <person name="Mendes T.D."/>
            <person name="Vilela E.S.D."/>
            <person name="Rodrigues D.S."/>
            <person name="Formighieri E.F."/>
            <person name="Melo I.S."/>
            <person name="Favaro L.C.L."/>
        </authorList>
    </citation>
    <scope>NUCLEOTIDE SEQUENCE [LARGE SCALE GENOMIC DNA]</scope>
    <source>
        <strain evidence="2 3">CCMA-1212</strain>
    </source>
</reference>
<comment type="caution">
    <text evidence="2">The sequence shown here is derived from an EMBL/GenBank/DDBJ whole genome shotgun (WGS) entry which is preliminary data.</text>
</comment>